<feature type="region of interest" description="Disordered" evidence="2">
    <location>
        <begin position="137"/>
        <end position="185"/>
    </location>
</feature>
<feature type="compositionally biased region" description="Basic and acidic residues" evidence="2">
    <location>
        <begin position="1891"/>
        <end position="1909"/>
    </location>
</feature>
<feature type="region of interest" description="Disordered" evidence="2">
    <location>
        <begin position="1680"/>
        <end position="1712"/>
    </location>
</feature>
<feature type="region of interest" description="Disordered" evidence="2">
    <location>
        <begin position="1564"/>
        <end position="1583"/>
    </location>
</feature>
<feature type="compositionally biased region" description="Polar residues" evidence="2">
    <location>
        <begin position="289"/>
        <end position="303"/>
    </location>
</feature>
<organism evidence="3 4">
    <name type="scientific">Nesidiocoris tenuis</name>
    <dbReference type="NCBI Taxonomy" id="355587"/>
    <lineage>
        <taxon>Eukaryota</taxon>
        <taxon>Metazoa</taxon>
        <taxon>Ecdysozoa</taxon>
        <taxon>Arthropoda</taxon>
        <taxon>Hexapoda</taxon>
        <taxon>Insecta</taxon>
        <taxon>Pterygota</taxon>
        <taxon>Neoptera</taxon>
        <taxon>Paraneoptera</taxon>
        <taxon>Hemiptera</taxon>
        <taxon>Heteroptera</taxon>
        <taxon>Panheteroptera</taxon>
        <taxon>Cimicomorpha</taxon>
        <taxon>Miridae</taxon>
        <taxon>Dicyphina</taxon>
        <taxon>Nesidiocoris</taxon>
    </lineage>
</organism>
<feature type="compositionally biased region" description="Basic and acidic residues" evidence="2">
    <location>
        <begin position="502"/>
        <end position="520"/>
    </location>
</feature>
<feature type="compositionally biased region" description="Low complexity" evidence="2">
    <location>
        <begin position="1806"/>
        <end position="1818"/>
    </location>
</feature>
<feature type="compositionally biased region" description="Basic and acidic residues" evidence="2">
    <location>
        <begin position="1918"/>
        <end position="1953"/>
    </location>
</feature>
<evidence type="ECO:0000256" key="2">
    <source>
        <dbReference type="SAM" id="MobiDB-lite"/>
    </source>
</evidence>
<feature type="compositionally biased region" description="Basic and acidic residues" evidence="2">
    <location>
        <begin position="337"/>
        <end position="349"/>
    </location>
</feature>
<feature type="region of interest" description="Disordered" evidence="2">
    <location>
        <begin position="1878"/>
        <end position="1993"/>
    </location>
</feature>
<feature type="compositionally biased region" description="Low complexity" evidence="2">
    <location>
        <begin position="719"/>
        <end position="735"/>
    </location>
</feature>
<feature type="compositionally biased region" description="Basic and acidic residues" evidence="2">
    <location>
        <begin position="313"/>
        <end position="326"/>
    </location>
</feature>
<feature type="compositionally biased region" description="Basic and acidic residues" evidence="2">
    <location>
        <begin position="388"/>
        <end position="412"/>
    </location>
</feature>
<feature type="region of interest" description="Disordered" evidence="2">
    <location>
        <begin position="680"/>
        <end position="735"/>
    </location>
</feature>
<dbReference type="PANTHER" id="PTHR13958:SF3">
    <property type="entry name" value="CAP-GLY DOMAIN-CONTAINING PROTEIN-RELATED"/>
    <property type="match status" value="1"/>
</dbReference>
<dbReference type="EMBL" id="AP028917">
    <property type="protein sequence ID" value="BES98341.1"/>
    <property type="molecule type" value="Genomic_DNA"/>
</dbReference>
<evidence type="ECO:0000313" key="4">
    <source>
        <dbReference type="Proteomes" id="UP001307889"/>
    </source>
</evidence>
<feature type="region of interest" description="Disordered" evidence="2">
    <location>
        <begin position="1278"/>
        <end position="1299"/>
    </location>
</feature>
<feature type="compositionally biased region" description="Basic and acidic residues" evidence="2">
    <location>
        <begin position="1494"/>
        <end position="1509"/>
    </location>
</feature>
<evidence type="ECO:0000313" key="3">
    <source>
        <dbReference type="EMBL" id="BES98341.1"/>
    </source>
</evidence>
<feature type="compositionally biased region" description="Basic and acidic residues" evidence="2">
    <location>
        <begin position="1978"/>
        <end position="1993"/>
    </location>
</feature>
<keyword evidence="4" id="KW-1185">Reference proteome</keyword>
<feature type="compositionally biased region" description="Basic and acidic residues" evidence="2">
    <location>
        <begin position="1290"/>
        <end position="1299"/>
    </location>
</feature>
<proteinExistence type="predicted"/>
<reference evidence="3 4" key="1">
    <citation type="submission" date="2023-09" db="EMBL/GenBank/DDBJ databases">
        <title>Nesidiocoris tenuis whole genome shotgun sequence.</title>
        <authorList>
            <person name="Shibata T."/>
            <person name="Shimoda M."/>
            <person name="Kobayashi T."/>
            <person name="Uehara T."/>
        </authorList>
    </citation>
    <scope>NUCLEOTIDE SEQUENCE [LARGE SCALE GENOMIC DNA]</scope>
    <source>
        <strain evidence="3 4">Japan</strain>
    </source>
</reference>
<dbReference type="PANTHER" id="PTHR13958">
    <property type="entry name" value="CENTROSOME-ASSOCIATED PROTEIN 350"/>
    <property type="match status" value="1"/>
</dbReference>
<feature type="region of interest" description="Disordered" evidence="2">
    <location>
        <begin position="249"/>
        <end position="661"/>
    </location>
</feature>
<feature type="compositionally biased region" description="Basic and acidic residues" evidence="2">
    <location>
        <begin position="581"/>
        <end position="596"/>
    </location>
</feature>
<evidence type="ECO:0000256" key="1">
    <source>
        <dbReference type="SAM" id="Coils"/>
    </source>
</evidence>
<feature type="region of interest" description="Disordered" evidence="2">
    <location>
        <begin position="1766"/>
        <end position="1834"/>
    </location>
</feature>
<gene>
    <name evidence="3" type="ORF">NTJ_11156</name>
</gene>
<feature type="compositionally biased region" description="Low complexity" evidence="2">
    <location>
        <begin position="169"/>
        <end position="182"/>
    </location>
</feature>
<sequence length="2346" mass="262210">MSSQGDFSGSDFWKSGSKNYGQLGNPGVRDVSPDRDIDLMRRFEALKGGVAKGYAERSVSQQTAGAESHFSAGDIQDLDVQKLPLTLANIQGCIGKRHNKDLANAQKKWIDSLNSQGPGTRDVSELEAQREWVSKMQFAKFTPEKSSRNDDRRRRSEAGSSTSERSRYSHQPASSSPVSSPHKVPRPLTVKSTVLAPAAPSFGFCNAPRIALNSLPVTITTVTDVLKPDKEFVTETGKTIKVVKLEEPPKYEKKVKGPQKMRAVIDIDPSKNEDRHKKSALPDARRSSCRQTTSLPAEQSPESSNRHHSPGNAEKHKCVLRRKNDLHPAVVNQGVGEKSRRNRSDDKSPKKIKRTLSLPSGLNEKSESTCKPARNYDVNEARNFIKQKQKEREERLAEEKRKKEIEEEEQKKKMQQLRDTQRKIMQKIKKRTVHKIRRQSTVEKEQEKPNWVGPMENPPTSVLDSSFEIVPPRPKSANFSTLATGTITIKKKQPNPPPIQVPRDDDVFKKPIPVDKKTPKQPEPPCADGLDVRFDSKLSCSPAKAQRSDRDLELANDSQLALKRRAPDLAESTSQIEMDEDQKPDAHESKSREATSSKRSKPSISEPAPVESKGRANKGQNSSRYDGYSAFDRFLAEYVPTPEKKPKPRQQTPDWLQEMSQLPDQFNLINTLERALQLNSSTAAQPVDSAKNMDIQHKKDRGGFPTAKTDSPSKMKNTSSPLEENGGNSNSSSRLSELALEAPQLRLDDTSFSLSTAASTSVQSFGKYQPAVRPEDVSWVEVSSYGKNLSDLDVLFPDSEDAAPPAKPAPKQLKILGEVLEDPQGVVTLRKPLRHKFAEAGSRGNDLPPDLQGKSLDLASKPDCNLDVSSSEICRSLSASSFSSIKEGSYVVSRSETVDGGSSYRRFVKPFRGRQGDRSDHSSDSISEIVKVSRTLSRGSTVFSEEVSEMQNTLSVSTKTLKFNSSVLQNKIKNEIKKLDRVNESLDTFIESGKNAARTRDQFANLSQCEPSGPSNEPTSTDLVTVRRKSPLPLDDNLDTALVAAPPRMSIHSREPSASSLDVSMSSGNGVDVSKFTVDMFDTLIRDEKLRSEQHVTNLKMRMKNLCGRTRKDVELIESQRKELIETGHDEEAKDLKRKQRGHIMKMDEEYAELKKLEAMEHRACQERCILLKQQQQIIRSLLQTQRDPTVRSSRGSLRSSLMSQMDETVRYIGNDRGSDIIDRKKREFREREESLRERKKNIEALIAWKKRIEQEEKIVREKEKLIAQSSFSAQLPESVVERGTSPVPEMKETSEEPIKPSTTEIQAMPATVTSQSESELQPKDYYSDSFEHSSVASETMVGSTASALLQGSPFFTKAMRMPMIKTPLSPRVTIVKRRHSSGSDESMLLSQNDTLSEPSDVDVRVSALEQQLRHRKSELAKLKREYQKNQKERLRSTERNLINQIQLYDSYIEQVKTEIKELENSDVRVTKPQIKQPKFAERRQSDRFPAAVKPKERQSSDSAKRNETASEDSLASFLDKGPTCGGNLDVEGKISCGVSPRYKVDDPLVKKGDFDVASEKIDDVKTEVAKDSESSTSEKDFSIEEIVEKAEQSRRLSDDLNSETVVESAVSAGQNEEMRTVATVSEISEIREDASLKIEEISSAVEDVKSRTEIDFVSEDLDTNVEVKTVSEDIAVSEEAESEKASISNETVEQPLEIGKNVSDRRKNQASLEMASVSEKLSEFEAQTLDVSSEKMTASPGTMIFGSASPISFSKDILELKSAEELVSDDQVSGSMKTADVVSEEDVTEKGSSQSETVVEEEVESGQSPKSKSSSSKSARKRLDMEDASAVAQSVSAYEPTMKMECGVRTISELISMENSSIGSAVSEAVAEESAEVEEAAEEVEEVEEESTKDREAAGDSELEKLDFGLDDILGGPKEESGDHGEPNAKNAEVFDRRTEIGQGDEPARNVDMEADSLEGPFDDFNATFDPDDLADSLDRPKSKTKPMTDEDVKEMLQDSFELSDKIWESKLAQIEKSPADTPLLTALQRERQQNFNVESISNLIYDSFIDDATSTALSAYRKKLLSPQGKGVDSENEGIVDSDSLKNVGDNDKLWLGDDFTLQASHEAEQLRLQQLQIEQEIEQLEQAQEVVPYYYVREIPNKPPPPYTPPKPSPPTMEETVSRVLRGGEILWDVDAGGGDPSEATMPPDFLPSLQDDEPYRLFLFDLSKELYLKLKPRPPAPTPPWIVRQRRGKPLPPIRCKEDLLKYMEKEVKIVFGYEPRIIRETLIMKWTRKKRDHVDEILVRELQESESEWRDFTVEENIIKNRIADSLIADMFDDAVAGLADAFKKKFDESKVGGDRS</sequence>
<dbReference type="InterPro" id="IPR028750">
    <property type="entry name" value="CEP350/CC187"/>
</dbReference>
<feature type="compositionally biased region" description="Basic and acidic residues" evidence="2">
    <location>
        <begin position="142"/>
        <end position="157"/>
    </location>
</feature>
<feature type="region of interest" description="Disordered" evidence="2">
    <location>
        <begin position="1"/>
        <end position="34"/>
    </location>
</feature>
<keyword evidence="1" id="KW-0175">Coiled coil</keyword>
<feature type="compositionally biased region" description="Basic and acidic residues" evidence="2">
    <location>
        <begin position="263"/>
        <end position="276"/>
    </location>
</feature>
<protein>
    <submittedName>
        <fullName evidence="3">Centrosomal protein 350kDa</fullName>
    </submittedName>
</protein>
<accession>A0ABN7B5A6</accession>
<feature type="compositionally biased region" description="Polar residues" evidence="2">
    <location>
        <begin position="649"/>
        <end position="661"/>
    </location>
</feature>
<feature type="compositionally biased region" description="Polar residues" evidence="2">
    <location>
        <begin position="708"/>
        <end position="718"/>
    </location>
</feature>
<feature type="compositionally biased region" description="Basic residues" evidence="2">
    <location>
        <begin position="424"/>
        <end position="438"/>
    </location>
</feature>
<feature type="region of interest" description="Disordered" evidence="2">
    <location>
        <begin position="1474"/>
        <end position="1518"/>
    </location>
</feature>
<dbReference type="Proteomes" id="UP001307889">
    <property type="component" value="Chromosome 9"/>
</dbReference>
<name>A0ABN7B5A6_9HEMI</name>
<feature type="coiled-coil region" evidence="1">
    <location>
        <begin position="1406"/>
        <end position="1466"/>
    </location>
</feature>
<feature type="compositionally biased region" description="Acidic residues" evidence="2">
    <location>
        <begin position="1878"/>
        <end position="1890"/>
    </location>
</feature>